<evidence type="ECO:0000313" key="3">
    <source>
        <dbReference type="Proteomes" id="UP001287356"/>
    </source>
</evidence>
<feature type="compositionally biased region" description="Low complexity" evidence="1">
    <location>
        <begin position="311"/>
        <end position="322"/>
    </location>
</feature>
<proteinExistence type="predicted"/>
<feature type="compositionally biased region" description="Pro residues" evidence="1">
    <location>
        <begin position="57"/>
        <end position="71"/>
    </location>
</feature>
<feature type="region of interest" description="Disordered" evidence="1">
    <location>
        <begin position="276"/>
        <end position="322"/>
    </location>
</feature>
<dbReference type="EMBL" id="JAULSN010000004">
    <property type="protein sequence ID" value="KAK3373364.1"/>
    <property type="molecule type" value="Genomic_DNA"/>
</dbReference>
<keyword evidence="3" id="KW-1185">Reference proteome</keyword>
<accession>A0AAE0N8H9</accession>
<dbReference type="AlphaFoldDB" id="A0AAE0N8H9"/>
<feature type="region of interest" description="Disordered" evidence="1">
    <location>
        <begin position="1"/>
        <end position="73"/>
    </location>
</feature>
<gene>
    <name evidence="2" type="ORF">B0T24DRAFT_678807</name>
</gene>
<organism evidence="2 3">
    <name type="scientific">Lasiosphaeria ovina</name>
    <dbReference type="NCBI Taxonomy" id="92902"/>
    <lineage>
        <taxon>Eukaryota</taxon>
        <taxon>Fungi</taxon>
        <taxon>Dikarya</taxon>
        <taxon>Ascomycota</taxon>
        <taxon>Pezizomycotina</taxon>
        <taxon>Sordariomycetes</taxon>
        <taxon>Sordariomycetidae</taxon>
        <taxon>Sordariales</taxon>
        <taxon>Lasiosphaeriaceae</taxon>
        <taxon>Lasiosphaeria</taxon>
    </lineage>
</organism>
<evidence type="ECO:0000313" key="2">
    <source>
        <dbReference type="EMBL" id="KAK3373364.1"/>
    </source>
</evidence>
<reference evidence="2" key="1">
    <citation type="journal article" date="2023" name="Mol. Phylogenet. Evol.">
        <title>Genome-scale phylogeny and comparative genomics of the fungal order Sordariales.</title>
        <authorList>
            <person name="Hensen N."/>
            <person name="Bonometti L."/>
            <person name="Westerberg I."/>
            <person name="Brannstrom I.O."/>
            <person name="Guillou S."/>
            <person name="Cros-Aarteil S."/>
            <person name="Calhoun S."/>
            <person name="Haridas S."/>
            <person name="Kuo A."/>
            <person name="Mondo S."/>
            <person name="Pangilinan J."/>
            <person name="Riley R."/>
            <person name="LaButti K."/>
            <person name="Andreopoulos B."/>
            <person name="Lipzen A."/>
            <person name="Chen C."/>
            <person name="Yan M."/>
            <person name="Daum C."/>
            <person name="Ng V."/>
            <person name="Clum A."/>
            <person name="Steindorff A."/>
            <person name="Ohm R.A."/>
            <person name="Martin F."/>
            <person name="Silar P."/>
            <person name="Natvig D.O."/>
            <person name="Lalanne C."/>
            <person name="Gautier V."/>
            <person name="Ament-Velasquez S.L."/>
            <person name="Kruys A."/>
            <person name="Hutchinson M.I."/>
            <person name="Powell A.J."/>
            <person name="Barry K."/>
            <person name="Miller A.N."/>
            <person name="Grigoriev I.V."/>
            <person name="Debuchy R."/>
            <person name="Gladieux P."/>
            <person name="Hiltunen Thoren M."/>
            <person name="Johannesson H."/>
        </authorList>
    </citation>
    <scope>NUCLEOTIDE SEQUENCE</scope>
    <source>
        <strain evidence="2">CBS 958.72</strain>
    </source>
</reference>
<protein>
    <submittedName>
        <fullName evidence="2">Uncharacterized protein</fullName>
    </submittedName>
</protein>
<sequence length="322" mass="34701">MPPNPAPALGERRTGTPVGIPAASTCDDGLALPAEDQDDVARPARLEPSMLSRQHPLPQPQPQPPPLPPLPLTSVFATSHYSLSGQNLKLNGRGREPLQLDAPGTIQSWWSGLHIEDRPHVEDELMLSSPPPDPGSPIEVDQPSPPAPESTSWGRQRCSTAVIGSRLENMIASETQCTVYSGPRPAASSLSPTRLAPILEPRASPPLGLEVDDAYTNGTADIEEEERAFNESLLSLRRAGHPDGIRKHVGMNGAGYPLRFRLSADAALSCQNVVRSRPRMRRRDKRRPESVASSGVTSIMSSPRIPPSIPSPLLSPQLHPEL</sequence>
<comment type="caution">
    <text evidence="2">The sequence shown here is derived from an EMBL/GenBank/DDBJ whole genome shotgun (WGS) entry which is preliminary data.</text>
</comment>
<dbReference type="Proteomes" id="UP001287356">
    <property type="component" value="Unassembled WGS sequence"/>
</dbReference>
<reference evidence="2" key="2">
    <citation type="submission" date="2023-06" db="EMBL/GenBank/DDBJ databases">
        <authorList>
            <consortium name="Lawrence Berkeley National Laboratory"/>
            <person name="Haridas S."/>
            <person name="Hensen N."/>
            <person name="Bonometti L."/>
            <person name="Westerberg I."/>
            <person name="Brannstrom I.O."/>
            <person name="Guillou S."/>
            <person name="Cros-Aarteil S."/>
            <person name="Calhoun S."/>
            <person name="Kuo A."/>
            <person name="Mondo S."/>
            <person name="Pangilinan J."/>
            <person name="Riley R."/>
            <person name="Labutti K."/>
            <person name="Andreopoulos B."/>
            <person name="Lipzen A."/>
            <person name="Chen C."/>
            <person name="Yanf M."/>
            <person name="Daum C."/>
            <person name="Ng V."/>
            <person name="Clum A."/>
            <person name="Steindorff A."/>
            <person name="Ohm R."/>
            <person name="Martin F."/>
            <person name="Silar P."/>
            <person name="Natvig D."/>
            <person name="Lalanne C."/>
            <person name="Gautier V."/>
            <person name="Ament-Velasquez S.L."/>
            <person name="Kruys A."/>
            <person name="Hutchinson M.I."/>
            <person name="Powell A.J."/>
            <person name="Barry K."/>
            <person name="Miller A.N."/>
            <person name="Grigoriev I.V."/>
            <person name="Debuchy R."/>
            <person name="Gladieux P."/>
            <person name="Thoren M.H."/>
            <person name="Johannesson H."/>
        </authorList>
    </citation>
    <scope>NUCLEOTIDE SEQUENCE</scope>
    <source>
        <strain evidence="2">CBS 958.72</strain>
    </source>
</reference>
<name>A0AAE0N8H9_9PEZI</name>
<evidence type="ECO:0000256" key="1">
    <source>
        <dbReference type="SAM" id="MobiDB-lite"/>
    </source>
</evidence>
<feature type="compositionally biased region" description="Basic residues" evidence="1">
    <location>
        <begin position="276"/>
        <end position="285"/>
    </location>
</feature>
<feature type="region of interest" description="Disordered" evidence="1">
    <location>
        <begin position="124"/>
        <end position="156"/>
    </location>
</feature>